<feature type="domain" description="Carrier" evidence="3">
    <location>
        <begin position="1116"/>
        <end position="1192"/>
    </location>
</feature>
<dbReference type="Proteomes" id="UP000274131">
    <property type="component" value="Unassembled WGS sequence"/>
</dbReference>
<evidence type="ECO:0000313" key="6">
    <source>
        <dbReference type="WBParaSite" id="EVEC_0000180701-mRNA-1"/>
    </source>
</evidence>
<gene>
    <name evidence="4" type="ORF">EVEC_LOCUS1515</name>
</gene>
<dbReference type="GO" id="GO:0044550">
    <property type="term" value="P:secondary metabolite biosynthetic process"/>
    <property type="evidence" value="ECO:0007669"/>
    <property type="project" value="TreeGrafter"/>
</dbReference>
<dbReference type="InterPro" id="IPR009081">
    <property type="entry name" value="PP-bd_ACP"/>
</dbReference>
<feature type="domain" description="Carrier" evidence="3">
    <location>
        <begin position="3171"/>
        <end position="3246"/>
    </location>
</feature>
<proteinExistence type="predicted"/>
<dbReference type="InterPro" id="IPR036736">
    <property type="entry name" value="ACP-like_sf"/>
</dbReference>
<dbReference type="PANTHER" id="PTHR45527">
    <property type="entry name" value="NONRIBOSOMAL PEPTIDE SYNTHETASE"/>
    <property type="match status" value="1"/>
</dbReference>
<dbReference type="Gene3D" id="3.30.559.10">
    <property type="entry name" value="Chloramphenicol acetyltransferase-like domain"/>
    <property type="match status" value="4"/>
</dbReference>
<dbReference type="SUPFAM" id="SSF53474">
    <property type="entry name" value="alpha/beta-Hydrolases"/>
    <property type="match status" value="1"/>
</dbReference>
<dbReference type="PANTHER" id="PTHR45527:SF1">
    <property type="entry name" value="FATTY ACID SYNTHASE"/>
    <property type="match status" value="1"/>
</dbReference>
<dbReference type="InterPro" id="IPR023213">
    <property type="entry name" value="CAT-like_dom_sf"/>
</dbReference>
<sequence>MEFSQFLHPLIQKCRHRYGSCSLTLEMQNLRVELNDIPKQQGDKSEIEANAETTTLRVASAGKILTAKAGEIKAKKKEKELIRRKIRNILRSFVDDFIDDQTTFTRLGLDSFQLASFEIKLRKVVGNQYDIPEGCVFEHSCVSQLTEFLTTSKAQQGADIAKSILAATVRNNHKIPLSISQRQLVFMAIYEKENNLQFIECYSMNLIDLDLVRLRHVLNRMTARQNILRTVYRVDSQTVLSLTESYFCLYSRAELQNSVELNIFQKPPVAFYLRERSGFCQLVITMHHIMTDGFSMNIFARESLELYQQKVLQRLKSSFAELTLKELKELENVNNLESRKKFWREIFADKALSEIPTDKLDGKLSLRRGQYLRIQLEKNTNCYLKKLRDACDVTLFSCLVGTFYIMIKILFGIEDFCIGIPVTKRNDEESRSVMGCFVNLVPLRAKTGSNETVKKYFQKILKQITIAISNQLPFNDLIKTIDPKKEFTTANLFQIMIVLDSFDPITAAPQRTPQFHLIKESTGFVKYDQTWYFEAQGKDISAITVEYNSDVFYRNTITMLVKKFLNLIKKLNFHLKDPIQHVHIESPSDKMSTYCKYVENVCDFPFDKTTVQIFDQQNIRKPCCTSVIYQSSKYSIDYLRNQSKCIAMSLQNEYVKYYGEFARPDTTIALLMRRSPNMVAAVLAVWKCGLAVVPLSIEWPDYLIGSALKQIGNPPLLFSSQISNAKEIYGLTLNCDVSHGFVNISACKQLRRCQQAQNLAYVTFTSGTTNKPKGVCTNFTGLNNLILSYTETLAISTTSSVYQVVNYAFDIFFADFSESCANGAQLVLAESQIPAKDELQSVTHAYIMPAYLASLKKDSFPSLKNLLKLHFGGEPPSTNFLYAAISSGIDVYQQYGLTEHTVYSTLHRMKFGDHPRSIGKPIKNTFLMKDESSDRCCVFGIGLSRGYFDNEKANRASFKEKNFHFENSSLYQPRPYFLTEDKLKFDASGYAQFCGRLDRVQKIRGMTVNLVELENQISALPQILNCSAILLHLDGSTSIAICVTLDEFSSACTNNNINEIIKVQLSQRVPAYMVPSKILVLQEIPTNSNGKTDITAIKALIDAENDKRKTEEVLYNKDQHPEDKIFHKLIEESLNKTEIDYASSFFENGGDSLKALMLQQRIEETLFINFNIKEIFDSSTTIEIIDKIKVKQKQKRILIRQEIEKSKIATYDTTSYNMPMKRIPLSFQQEGLWFLHQLSEEVNKSYIIYLQVTINKVVEVLTMRTLLNHIVMKHPLLRTQIAAIKVEPEQSVLSGTESYFSSVPANFYSKNCWFDDLTPFVPLKIKTAADSKSTCIFLSVHHILIDGYSLQIIKTDLSKAYINLVNHFPLYKNKYQNNPQDIRYFLHCKLQKAHENDLLSESRKWAKFFENTDPLVIPCDFPETKPLKTLASRISVPLNMKKSSAKLFCKQYNCSTFTLLLATYTILMGRLSGQKTFTVGMPVANRSLNNSTTVGLFANTVLLKIDTVFNGKNEFIASVKNSIIQSLKCQHIPFEFIVRHLNPGRSSTNIPCVHHSVVMHEGSQISVLKDKKVTFSFKEIPPKFAKFDQEWSFTKTENNYTLTVEYSKQFSQQKIKQEITQFKKILSQLVADMRLPSVHMCSSQLTDTFVTAEKSVLKSRTVNDKTNIDSPKEVKNSLKEPYTKTFLEAQVRQIWQRVLHCQVSVDDNFFTLGGHSLLAAKVCFEINNELHYNCPIRLLLENQTIQQLVEKLLTASREDLPLTKEDFTRKISFNSSIAVCELQKPILDFCLNHPHALAAYITGFTVQLEQACSYSRLQKSLNMVLMKHPVLRTSFTNHSRTVHSVAHSGTECFLTVRESQEGNCEVPSPFKKIALITKIENHKGRLYYKLWLSHVLVDQQSLKLIAKDLSEAYSGISVKQKKTMSYSDYSQFLKNEIEKKKKKVETYWEDKLKDIVIEDFTVMKSTPAKYDYLCDRLIVHFQGLNRILRQLVNDFNVPPLAVVLAKFAETLSERTAKGQNIVIACPFSMRAKDTQNTVGFFLHALPVTINLKNTSTESARLCHTMQVLQEAYDNSMVSTEFIQEKLKGQTPKVMITFEESVNGDDLLNNCKIKEDDGNKSYTKYELTFFLKTVNDDIEIKAEFMKSLFIVEVVRDIVNEWGKRISKTMKRETLTQDPESPVVEDLPKATLPHLLQKTTTLAPSRLAISNKGQTLTYSSMFSAINRITKEIKQKAVCLLGEFLRRDTIVPVIAKKSLGSIFCCLAALNAGASYLPIDETNPKKRINTILRKAGASFYLANANQQLLPTIPAIVNFDKLSAHPESTKTFRKNLGINDIAYTIYTSGTTGEAKGVVIENGSLEVHHFSITHALLFPSLVEVFEREELLELRKLRYWIVGAEKISGKTLYKAISDGTKIIQNYGPTESTAYALFRRMHICDHPNNLGKCINNANMFNARDFSRKAPNFTINELILQGTNLMRGYLESTINANSKTKKPIKSYATGDLVRRLPDGTVVFIERKDNQIKLRGFRIDLTEIEAVISQLSCVRQSKVILKKPEKRLVAFITLKCKNKDLKDEDILSHCKERLPYYMVPTHCFRIDSLPLTDNSKTDFRCLERIAQSISKTVQVQEPEGHTERKLLKIFQDVLNEKYLSVNDDFFSLGGNSLTARKLIEAVETLFKVQLSMKDITENNTVRKMKVLVEVRSFKSKEPQVGQSFDEVKYDRKAQNLHIMSYEQQQVYYLNSTTQACYYNLLFSQKFPSAINFKHFCHSFHRIVLKQPSLRTVFRKVKLSFFQFLLSGTEVYFHPHIEYSENKIKKLVTELEKHKFDLSLAPPLKCLLLKDSGSFTVFIVTNHIISDAWSTQILERELSNIYQATPNSVSWKKTLSYSYIDYAHNQQSEISRKEIEAKNELYAESLRPYISESKTLWRSETENNFMVSDFRSYHGSLSGNNYEKLLQFCSTFKCFPSLIFLTALTFAIHMKMKISTIIVGIVTANRNHLNADIIGNFLNTILVPSINNYNKNRSVTNHLIQLKKFAEPVQDYQSVPLFQLLRKIRKLTKKRFTPEIIFNCRYDLEDGTVNSMSVPNVPMPNKCAYAVEMDVDFVDGKYEWALRVHEKTNPKLQEKSFAAFLESSLLELIHMPNAEATLSKTFDSCIVTKPEECKQPLPCFPSKHVNIGDKLREIWHCCLLGTDFSETDDFFLIGGDSISFLKLHHLIIATFHIDLSLEQLTCASSFDLMQQFIEQNIGKQRCCTWCAEPSALSSEIVLKLNYKNKQDSAIVFFHPLFGGVIFPYCHLLRSLIELDDSLTIFGLQHPNSFSENSSDPRVSSTLEELCKVYSERLSNVIGGGLKCVFIGASLGGILSYECAHYLMSQGK</sequence>
<evidence type="ECO:0000313" key="5">
    <source>
        <dbReference type="Proteomes" id="UP000274131"/>
    </source>
</evidence>
<keyword evidence="2" id="KW-0597">Phosphoprotein</keyword>
<feature type="domain" description="Carrier" evidence="3">
    <location>
        <begin position="2627"/>
        <end position="2702"/>
    </location>
</feature>
<dbReference type="InterPro" id="IPR006162">
    <property type="entry name" value="Ppantetheine_attach_site"/>
</dbReference>
<dbReference type="Gene3D" id="3.30.300.30">
    <property type="match status" value="2"/>
</dbReference>
<dbReference type="PROSITE" id="PS00012">
    <property type="entry name" value="PHOSPHOPANTETHEINE"/>
    <property type="match status" value="1"/>
</dbReference>
<evidence type="ECO:0000256" key="1">
    <source>
        <dbReference type="ARBA" id="ARBA00022450"/>
    </source>
</evidence>
<protein>
    <submittedName>
        <fullName evidence="6">Carrier domain-containing protein</fullName>
    </submittedName>
</protein>
<dbReference type="Gene3D" id="3.30.559.30">
    <property type="entry name" value="Nonribosomal peptide synthetase, condensation domain"/>
    <property type="match status" value="4"/>
</dbReference>
<evidence type="ECO:0000313" key="4">
    <source>
        <dbReference type="EMBL" id="VDD86372.1"/>
    </source>
</evidence>
<dbReference type="InterPro" id="IPR029058">
    <property type="entry name" value="AB_hydrolase_fold"/>
</dbReference>
<dbReference type="Pfam" id="PF00501">
    <property type="entry name" value="AMP-binding"/>
    <property type="match status" value="2"/>
</dbReference>
<dbReference type="Pfam" id="PF00668">
    <property type="entry name" value="Condensation"/>
    <property type="match status" value="4"/>
</dbReference>
<organism evidence="6">
    <name type="scientific">Enterobius vermicularis</name>
    <name type="common">Human pinworm</name>
    <dbReference type="NCBI Taxonomy" id="51028"/>
    <lineage>
        <taxon>Eukaryota</taxon>
        <taxon>Metazoa</taxon>
        <taxon>Ecdysozoa</taxon>
        <taxon>Nematoda</taxon>
        <taxon>Chromadorea</taxon>
        <taxon>Rhabditida</taxon>
        <taxon>Spirurina</taxon>
        <taxon>Oxyuridomorpha</taxon>
        <taxon>Oxyuroidea</taxon>
        <taxon>Oxyuridae</taxon>
        <taxon>Enterobius</taxon>
    </lineage>
</organism>
<dbReference type="PROSITE" id="PS50075">
    <property type="entry name" value="CARRIER"/>
    <property type="match status" value="4"/>
</dbReference>
<reference evidence="4 5" key="2">
    <citation type="submission" date="2018-10" db="EMBL/GenBank/DDBJ databases">
        <authorList>
            <consortium name="Pathogen Informatics"/>
        </authorList>
    </citation>
    <scope>NUCLEOTIDE SEQUENCE [LARGE SCALE GENOMIC DNA]</scope>
</reference>
<dbReference type="InterPro" id="IPR042099">
    <property type="entry name" value="ANL_N_sf"/>
</dbReference>
<dbReference type="STRING" id="51028.A0A158Q9E0"/>
<name>A0A158Q9E0_ENTVE</name>
<dbReference type="InterPro" id="IPR025110">
    <property type="entry name" value="AMP-bd_C"/>
</dbReference>
<dbReference type="GO" id="GO:0031177">
    <property type="term" value="F:phosphopantetheine binding"/>
    <property type="evidence" value="ECO:0007669"/>
    <property type="project" value="TreeGrafter"/>
</dbReference>
<dbReference type="EMBL" id="UXUI01007221">
    <property type="protein sequence ID" value="VDD86372.1"/>
    <property type="molecule type" value="Genomic_DNA"/>
</dbReference>
<evidence type="ECO:0000256" key="2">
    <source>
        <dbReference type="ARBA" id="ARBA00022553"/>
    </source>
</evidence>
<dbReference type="GO" id="GO:0003824">
    <property type="term" value="F:catalytic activity"/>
    <property type="evidence" value="ECO:0007669"/>
    <property type="project" value="InterPro"/>
</dbReference>
<dbReference type="Gene3D" id="1.10.1200.10">
    <property type="entry name" value="ACP-like"/>
    <property type="match status" value="5"/>
</dbReference>
<dbReference type="SUPFAM" id="SSF52777">
    <property type="entry name" value="CoA-dependent acyltransferases"/>
    <property type="match status" value="8"/>
</dbReference>
<dbReference type="OrthoDB" id="416786at2759"/>
<dbReference type="SUPFAM" id="SSF56801">
    <property type="entry name" value="Acetyl-CoA synthetase-like"/>
    <property type="match status" value="2"/>
</dbReference>
<dbReference type="InterPro" id="IPR001242">
    <property type="entry name" value="Condensation_dom"/>
</dbReference>
<keyword evidence="1" id="KW-0596">Phosphopantetheine</keyword>
<dbReference type="SUPFAM" id="SSF47336">
    <property type="entry name" value="ACP-like"/>
    <property type="match status" value="5"/>
</dbReference>
<dbReference type="GO" id="GO:0043041">
    <property type="term" value="P:amino acid activation for nonribosomal peptide biosynthetic process"/>
    <property type="evidence" value="ECO:0007669"/>
    <property type="project" value="TreeGrafter"/>
</dbReference>
<dbReference type="InterPro" id="IPR045851">
    <property type="entry name" value="AMP-bd_C_sf"/>
</dbReference>
<dbReference type="InterPro" id="IPR000873">
    <property type="entry name" value="AMP-dep_synth/lig_dom"/>
</dbReference>
<feature type="domain" description="Carrier" evidence="3">
    <location>
        <begin position="1682"/>
        <end position="1756"/>
    </location>
</feature>
<dbReference type="Pfam" id="PF13193">
    <property type="entry name" value="AMP-binding_C"/>
    <property type="match status" value="1"/>
</dbReference>
<dbReference type="Gene3D" id="3.40.50.1820">
    <property type="entry name" value="alpha/beta hydrolase"/>
    <property type="match status" value="1"/>
</dbReference>
<evidence type="ECO:0000259" key="3">
    <source>
        <dbReference type="PROSITE" id="PS50075"/>
    </source>
</evidence>
<dbReference type="GO" id="GO:0005737">
    <property type="term" value="C:cytoplasm"/>
    <property type="evidence" value="ECO:0007669"/>
    <property type="project" value="TreeGrafter"/>
</dbReference>
<reference evidence="6" key="1">
    <citation type="submission" date="2016-04" db="UniProtKB">
        <authorList>
            <consortium name="WormBaseParasite"/>
        </authorList>
    </citation>
    <scope>IDENTIFICATION</scope>
</reference>
<dbReference type="Pfam" id="PF00550">
    <property type="entry name" value="PP-binding"/>
    <property type="match status" value="4"/>
</dbReference>
<dbReference type="Gene3D" id="3.40.50.12780">
    <property type="entry name" value="N-terminal domain of ligase-like"/>
    <property type="match status" value="3"/>
</dbReference>
<dbReference type="WBParaSite" id="EVEC_0000180701-mRNA-1">
    <property type="protein sequence ID" value="EVEC_0000180701-mRNA-1"/>
    <property type="gene ID" value="EVEC_0000180701"/>
</dbReference>
<keyword evidence="5" id="KW-1185">Reference proteome</keyword>
<accession>A0A158Q9E0</accession>